<dbReference type="GO" id="GO:0005524">
    <property type="term" value="F:ATP binding"/>
    <property type="evidence" value="ECO:0007669"/>
    <property type="project" value="UniProtKB-UniRule"/>
</dbReference>
<evidence type="ECO:0000256" key="5">
    <source>
        <dbReference type="ARBA" id="ARBA00022840"/>
    </source>
</evidence>
<name>A0A240C6I1_9STAP</name>
<dbReference type="SUPFAM" id="SSF52540">
    <property type="entry name" value="P-loop containing nucleoside triphosphate hydrolases"/>
    <property type="match status" value="1"/>
</dbReference>
<keyword evidence="5 8" id="KW-0067">ATP-binding</keyword>
<dbReference type="AlphaFoldDB" id="A0A240C6I1"/>
<keyword evidence="13" id="KW-1185">Reference proteome</keyword>
<gene>
    <name evidence="11" type="primary">ecfA1_1</name>
    <name evidence="10" type="synonym">ecfA2</name>
    <name evidence="10" type="ORF">GCM10007183_08030</name>
    <name evidence="11" type="ORF">SAMEA4412661_01733</name>
</gene>
<dbReference type="GO" id="GO:0043190">
    <property type="term" value="C:ATP-binding cassette (ABC) transporter complex"/>
    <property type="evidence" value="ECO:0007669"/>
    <property type="project" value="TreeGrafter"/>
</dbReference>
<dbReference type="InterPro" id="IPR030946">
    <property type="entry name" value="EcfA2"/>
</dbReference>
<proteinExistence type="inferred from homology"/>
<dbReference type="Proteomes" id="UP000243706">
    <property type="component" value="Chromosome 1"/>
</dbReference>
<dbReference type="GO" id="GO:0042626">
    <property type="term" value="F:ATPase-coupled transmembrane transporter activity"/>
    <property type="evidence" value="ECO:0007669"/>
    <property type="project" value="TreeGrafter"/>
</dbReference>
<reference evidence="11 12" key="2">
    <citation type="submission" date="2017-06" db="EMBL/GenBank/DDBJ databases">
        <authorList>
            <consortium name="Pathogen Informatics"/>
        </authorList>
    </citation>
    <scope>NUCLEOTIDE SEQUENCE [LARGE SCALE GENOMIC DNA]</scope>
    <source>
        <strain evidence="11 12">NCTC13833</strain>
    </source>
</reference>
<evidence type="ECO:0000313" key="13">
    <source>
        <dbReference type="Proteomes" id="UP000652995"/>
    </source>
</evidence>
<dbReference type="KEGG" id="smus:C7J88_05325"/>
<comment type="subunit">
    <text evidence="8">Forms a stable energy-coupling factor (ECF) transporter complex composed of 2 membrane-embedded substrate-binding proteins (S component), 2 ATP-binding proteins (A component) and 2 transmembrane proteins (T component).</text>
</comment>
<dbReference type="EMBL" id="BMCB01000004">
    <property type="protein sequence ID" value="GGA86243.1"/>
    <property type="molecule type" value="Genomic_DNA"/>
</dbReference>
<dbReference type="RefSeq" id="WP_095117601.1">
    <property type="nucleotide sequence ID" value="NZ_BMCB01000004.1"/>
</dbReference>
<dbReference type="InterPro" id="IPR017871">
    <property type="entry name" value="ABC_transporter-like_CS"/>
</dbReference>
<comment type="similarity">
    <text evidence="8">Belongs to the ABC transporter superfamily. Energy-coupling factor EcfA family.</text>
</comment>
<accession>A0A240C6I1</accession>
<organism evidence="11 12">
    <name type="scientific">Staphylococcus muscae</name>
    <dbReference type="NCBI Taxonomy" id="1294"/>
    <lineage>
        <taxon>Bacteria</taxon>
        <taxon>Bacillati</taxon>
        <taxon>Bacillota</taxon>
        <taxon>Bacilli</taxon>
        <taxon>Bacillales</taxon>
        <taxon>Staphylococcaceae</taxon>
        <taxon>Staphylococcus</taxon>
    </lineage>
</organism>
<keyword evidence="7 8" id="KW-0472">Membrane</keyword>
<reference evidence="13" key="3">
    <citation type="journal article" date="2019" name="Int. J. Syst. Evol. Microbiol.">
        <title>The Global Catalogue of Microorganisms (GCM) 10K type strain sequencing project: providing services to taxonomists for standard genome sequencing and annotation.</title>
        <authorList>
            <consortium name="The Broad Institute Genomics Platform"/>
            <consortium name="The Broad Institute Genome Sequencing Center for Infectious Disease"/>
            <person name="Wu L."/>
            <person name="Ma J."/>
        </authorList>
    </citation>
    <scope>NUCLEOTIDE SEQUENCE [LARGE SCALE GENOMIC DNA]</scope>
    <source>
        <strain evidence="13">CCM 4175</strain>
    </source>
</reference>
<dbReference type="GO" id="GO:0016887">
    <property type="term" value="F:ATP hydrolysis activity"/>
    <property type="evidence" value="ECO:0007669"/>
    <property type="project" value="InterPro"/>
</dbReference>
<keyword evidence="4 8" id="KW-0547">Nucleotide-binding</keyword>
<evidence type="ECO:0000313" key="12">
    <source>
        <dbReference type="Proteomes" id="UP000243706"/>
    </source>
</evidence>
<evidence type="ECO:0000313" key="10">
    <source>
        <dbReference type="EMBL" id="GGA86243.1"/>
    </source>
</evidence>
<dbReference type="EMBL" id="LT906464">
    <property type="protein sequence ID" value="SNW03627.1"/>
    <property type="molecule type" value="Genomic_DNA"/>
</dbReference>
<evidence type="ECO:0000256" key="6">
    <source>
        <dbReference type="ARBA" id="ARBA00022967"/>
    </source>
</evidence>
<comment type="subcellular location">
    <subcellularLocation>
        <location evidence="1 8">Cell membrane</location>
        <topology evidence="1 8">Peripheral membrane protein</topology>
    </subcellularLocation>
</comment>
<evidence type="ECO:0000313" key="11">
    <source>
        <dbReference type="EMBL" id="SNW03627.1"/>
    </source>
</evidence>
<dbReference type="InterPro" id="IPR003439">
    <property type="entry name" value="ABC_transporter-like_ATP-bd"/>
</dbReference>
<dbReference type="CDD" id="cd03225">
    <property type="entry name" value="ABC_cobalt_CbiO_domain1"/>
    <property type="match status" value="1"/>
</dbReference>
<keyword evidence="2 8" id="KW-0813">Transport</keyword>
<dbReference type="GO" id="GO:0015087">
    <property type="term" value="F:cobalt ion transmembrane transporter activity"/>
    <property type="evidence" value="ECO:0007669"/>
    <property type="project" value="UniProtKB-ARBA"/>
</dbReference>
<dbReference type="InterPro" id="IPR027417">
    <property type="entry name" value="P-loop_NTPase"/>
</dbReference>
<evidence type="ECO:0000259" key="9">
    <source>
        <dbReference type="PROSITE" id="PS50893"/>
    </source>
</evidence>
<dbReference type="EC" id="7.-.-.-" evidence="8"/>
<keyword evidence="6" id="KW-1278">Translocase</keyword>
<evidence type="ECO:0000256" key="8">
    <source>
        <dbReference type="RuleBase" id="RU365104"/>
    </source>
</evidence>
<evidence type="ECO:0000256" key="2">
    <source>
        <dbReference type="ARBA" id="ARBA00022448"/>
    </source>
</evidence>
<evidence type="ECO:0000256" key="1">
    <source>
        <dbReference type="ARBA" id="ARBA00004202"/>
    </source>
</evidence>
<dbReference type="InterPro" id="IPR015856">
    <property type="entry name" value="ABC_transpr_CbiO/EcfA_su"/>
</dbReference>
<dbReference type="PANTHER" id="PTHR43553:SF27">
    <property type="entry name" value="ENERGY-COUPLING FACTOR TRANSPORTER ATP-BINDING PROTEIN ECFA2"/>
    <property type="match status" value="1"/>
</dbReference>
<evidence type="ECO:0000256" key="7">
    <source>
        <dbReference type="ARBA" id="ARBA00023136"/>
    </source>
</evidence>
<dbReference type="OrthoDB" id="9784332at2"/>
<dbReference type="Gene3D" id="3.40.50.300">
    <property type="entry name" value="P-loop containing nucleotide triphosphate hydrolases"/>
    <property type="match status" value="1"/>
</dbReference>
<dbReference type="Pfam" id="PF00005">
    <property type="entry name" value="ABC_tran"/>
    <property type="match status" value="1"/>
</dbReference>
<dbReference type="SMART" id="SM00382">
    <property type="entry name" value="AAA"/>
    <property type="match status" value="1"/>
</dbReference>
<dbReference type="PANTHER" id="PTHR43553">
    <property type="entry name" value="HEAVY METAL TRANSPORTER"/>
    <property type="match status" value="1"/>
</dbReference>
<dbReference type="FunFam" id="3.40.50.300:FF:000224">
    <property type="entry name" value="Energy-coupling factor transporter ATP-binding protein EcfA"/>
    <property type="match status" value="1"/>
</dbReference>
<dbReference type="PROSITE" id="PS50893">
    <property type="entry name" value="ABC_TRANSPORTER_2"/>
    <property type="match status" value="1"/>
</dbReference>
<dbReference type="NCBIfam" id="TIGR04521">
    <property type="entry name" value="ECF_ATPase_2"/>
    <property type="match status" value="1"/>
</dbReference>
<dbReference type="PROSITE" id="PS00211">
    <property type="entry name" value="ABC_TRANSPORTER_1"/>
    <property type="match status" value="1"/>
</dbReference>
<dbReference type="InterPro" id="IPR003593">
    <property type="entry name" value="AAA+_ATPase"/>
</dbReference>
<protein>
    <recommendedName>
        <fullName evidence="8">Energy-coupling factor transporter ATP-binding protein EcfA2</fullName>
        <ecNumber evidence="8">7.-.-.-</ecNumber>
    </recommendedName>
</protein>
<evidence type="ECO:0000256" key="3">
    <source>
        <dbReference type="ARBA" id="ARBA00022475"/>
    </source>
</evidence>
<reference evidence="10" key="4">
    <citation type="submission" date="2024-05" db="EMBL/GenBank/DDBJ databases">
        <authorList>
            <person name="Sun Q."/>
            <person name="Sedlacek I."/>
        </authorList>
    </citation>
    <scope>NUCLEOTIDE SEQUENCE</scope>
    <source>
        <strain evidence="10">CCM 4175</strain>
    </source>
</reference>
<sequence>MIEFHDVSYTYQQRTPYEFQALNLVTTSFEQGRYYAIIGKTGSGKSTLIQHLNGLLKPSRGKLQILDVPVTRKTKDKALHEVRKRIGMVFQFPESQLFEQTVEHEILFGPKNFGLDLTKARQKAVTLLEKLNLDAEQMMKQSPFLLSGGQMRKVAIVAILAMDPDILVLDEPTAGLDPKSKRQVMHLFKEIQLKEHKTIILVTHDMNDVAMYADEVKVMSKGRVMNSQPPEKLFRDTEYVQSLHLELPDIVQLQRDIESRLYIQFNQLAMTEEQFVEMYKRWRDEHER</sequence>
<comment type="function">
    <text evidence="8">ATP-binding (A) component of a common energy-coupling factor (ECF) ABC-transporter complex.</text>
</comment>
<dbReference type="Proteomes" id="UP000652995">
    <property type="component" value="Unassembled WGS sequence"/>
</dbReference>
<keyword evidence="11" id="KW-0378">Hydrolase</keyword>
<reference evidence="10" key="1">
    <citation type="journal article" date="2014" name="Int. J. Syst. Evol. Microbiol.">
        <title>Complete genome of a new Firmicutes species belonging to the dominant human colonic microbiota ('Ruminococcus bicirculans') reveals two chromosomes and a selective capacity to utilize plant glucans.</title>
        <authorList>
            <consortium name="NISC Comparative Sequencing Program"/>
            <person name="Wegmann U."/>
            <person name="Louis P."/>
            <person name="Goesmann A."/>
            <person name="Henrissat B."/>
            <person name="Duncan S.H."/>
            <person name="Flint H.J."/>
        </authorList>
    </citation>
    <scope>NUCLEOTIDE SEQUENCE</scope>
    <source>
        <strain evidence="10">CCM 4175</strain>
    </source>
</reference>
<keyword evidence="3 8" id="KW-1003">Cell membrane</keyword>
<dbReference type="InterPro" id="IPR050095">
    <property type="entry name" value="ECF_ABC_transporter_ATP-bd"/>
</dbReference>
<feature type="domain" description="ABC transporter" evidence="9">
    <location>
        <begin position="2"/>
        <end position="246"/>
    </location>
</feature>
<evidence type="ECO:0000256" key="4">
    <source>
        <dbReference type="ARBA" id="ARBA00022741"/>
    </source>
</evidence>